<comment type="subcellular location">
    <subcellularLocation>
        <location evidence="1">Cytoplasm</location>
    </subcellularLocation>
</comment>
<reference evidence="11" key="2">
    <citation type="submission" date="2025-05" db="UniProtKB">
        <authorList>
            <consortium name="EnsemblMetazoa"/>
        </authorList>
    </citation>
    <scope>IDENTIFICATION</scope>
    <source>
        <strain evidence="11">Foshan</strain>
    </source>
</reference>
<dbReference type="InterPro" id="IPR008974">
    <property type="entry name" value="TRAF-like"/>
</dbReference>
<dbReference type="RefSeq" id="XP_062698434.1">
    <property type="nucleotide sequence ID" value="XM_062842450.1"/>
</dbReference>
<evidence type="ECO:0000256" key="1">
    <source>
        <dbReference type="ARBA" id="ARBA00004496"/>
    </source>
</evidence>
<evidence type="ECO:0000256" key="4">
    <source>
        <dbReference type="ARBA" id="ARBA00022771"/>
    </source>
</evidence>
<dbReference type="InterPro" id="IPR037299">
    <property type="entry name" value="TRIM37_MATH"/>
</dbReference>
<dbReference type="Pfam" id="PF00643">
    <property type="entry name" value="zf-B_box"/>
    <property type="match status" value="1"/>
</dbReference>
<evidence type="ECO:0000256" key="2">
    <source>
        <dbReference type="ARBA" id="ARBA00022490"/>
    </source>
</evidence>
<dbReference type="InterPro" id="IPR013083">
    <property type="entry name" value="Znf_RING/FYVE/PHD"/>
</dbReference>
<evidence type="ECO:0000313" key="12">
    <source>
        <dbReference type="Proteomes" id="UP000069940"/>
    </source>
</evidence>
<dbReference type="Gene3D" id="3.30.40.10">
    <property type="entry name" value="Zinc/RING finger domain, C3HC4 (zinc finger)"/>
    <property type="match status" value="1"/>
</dbReference>
<dbReference type="Pfam" id="PF22486">
    <property type="entry name" value="MATH_2"/>
    <property type="match status" value="3"/>
</dbReference>
<keyword evidence="2" id="KW-0963">Cytoplasm</keyword>
<dbReference type="PROSITE" id="PS50089">
    <property type="entry name" value="ZF_RING_2"/>
    <property type="match status" value="1"/>
</dbReference>
<accession>A0ABM1Z3B6</accession>
<dbReference type="PANTHER" id="PTHR36754:SF2">
    <property type="entry name" value="E3 UBIQUITIN-PROTEIN LIGASE TRIM37"/>
    <property type="match status" value="1"/>
</dbReference>
<dbReference type="PANTHER" id="PTHR36754">
    <property type="entry name" value="E3 UBIQUITIN-PROTEIN LIGASE TRIM37"/>
    <property type="match status" value="1"/>
</dbReference>
<evidence type="ECO:0008006" key="13">
    <source>
        <dbReference type="Google" id="ProtNLM"/>
    </source>
</evidence>
<dbReference type="RefSeq" id="XP_062698432.1">
    <property type="nucleotide sequence ID" value="XM_062842448.1"/>
</dbReference>
<dbReference type="InterPro" id="IPR053003">
    <property type="entry name" value="TRIM_RBCC_E3_ubiq-ligases"/>
</dbReference>
<evidence type="ECO:0000256" key="7">
    <source>
        <dbReference type="SAM" id="MobiDB-lite"/>
    </source>
</evidence>
<evidence type="ECO:0000259" key="10">
    <source>
        <dbReference type="PROSITE" id="PS50144"/>
    </source>
</evidence>
<feature type="domain" description="MATH" evidence="10">
    <location>
        <begin position="793"/>
        <end position="914"/>
    </location>
</feature>
<dbReference type="EnsemblMetazoa" id="AALFPA23_014657.R21288">
    <property type="protein sequence ID" value="AALFPA23_014657.P21288"/>
    <property type="gene ID" value="AALFPA23_014657"/>
</dbReference>
<evidence type="ECO:0000313" key="11">
    <source>
        <dbReference type="EnsemblMetazoa" id="AALFPA23_014657.P21288"/>
    </source>
</evidence>
<dbReference type="Proteomes" id="UP000069940">
    <property type="component" value="Unassembled WGS sequence"/>
</dbReference>
<keyword evidence="3" id="KW-0479">Metal-binding</keyword>
<dbReference type="EnsemblMetazoa" id="AALFPA23_014657.R21285">
    <property type="protein sequence ID" value="AALFPA23_014657.P21285"/>
    <property type="gene ID" value="AALFPA23_014657"/>
</dbReference>
<feature type="region of interest" description="Disordered" evidence="7">
    <location>
        <begin position="168"/>
        <end position="257"/>
    </location>
</feature>
<dbReference type="SMART" id="SM00061">
    <property type="entry name" value="MATH"/>
    <property type="match status" value="2"/>
</dbReference>
<dbReference type="CDD" id="cd03773">
    <property type="entry name" value="MATH_TRIM37"/>
    <property type="match status" value="1"/>
</dbReference>
<dbReference type="SUPFAM" id="SSF57845">
    <property type="entry name" value="B-box zinc-binding domain"/>
    <property type="match status" value="1"/>
</dbReference>
<reference evidence="12" key="1">
    <citation type="journal article" date="2015" name="Proc. Natl. Acad. Sci. U.S.A.">
        <title>Genome sequence of the Asian Tiger mosquito, Aedes albopictus, reveals insights into its biology, genetics, and evolution.</title>
        <authorList>
            <person name="Chen X.G."/>
            <person name="Jiang X."/>
            <person name="Gu J."/>
            <person name="Xu M."/>
            <person name="Wu Y."/>
            <person name="Deng Y."/>
            <person name="Zhang C."/>
            <person name="Bonizzoni M."/>
            <person name="Dermauw W."/>
            <person name="Vontas J."/>
            <person name="Armbruster P."/>
            <person name="Huang X."/>
            <person name="Yang Y."/>
            <person name="Zhang H."/>
            <person name="He W."/>
            <person name="Peng H."/>
            <person name="Liu Y."/>
            <person name="Wu K."/>
            <person name="Chen J."/>
            <person name="Lirakis M."/>
            <person name="Topalis P."/>
            <person name="Van Leeuwen T."/>
            <person name="Hall A.B."/>
            <person name="Jiang X."/>
            <person name="Thorpe C."/>
            <person name="Mueller R.L."/>
            <person name="Sun C."/>
            <person name="Waterhouse R.M."/>
            <person name="Yan G."/>
            <person name="Tu Z.J."/>
            <person name="Fang X."/>
            <person name="James A.A."/>
        </authorList>
    </citation>
    <scope>NUCLEOTIDE SEQUENCE [LARGE SCALE GENOMIC DNA]</scope>
    <source>
        <strain evidence="12">Foshan</strain>
    </source>
</reference>
<feature type="domain" description="MATH" evidence="10">
    <location>
        <begin position="970"/>
        <end position="1093"/>
    </location>
</feature>
<dbReference type="RefSeq" id="XP_062698437.1">
    <property type="nucleotide sequence ID" value="XM_062842453.1"/>
</dbReference>
<evidence type="ECO:0000256" key="5">
    <source>
        <dbReference type="ARBA" id="ARBA00022833"/>
    </source>
</evidence>
<dbReference type="RefSeq" id="XP_062698435.1">
    <property type="nucleotide sequence ID" value="XM_062842451.1"/>
</dbReference>
<dbReference type="SUPFAM" id="SSF49599">
    <property type="entry name" value="TRAF domain-like"/>
    <property type="match status" value="4"/>
</dbReference>
<dbReference type="RefSeq" id="XP_062698433.1">
    <property type="nucleotide sequence ID" value="XM_062842449.1"/>
</dbReference>
<dbReference type="InterPro" id="IPR000315">
    <property type="entry name" value="Znf_B-box"/>
</dbReference>
<name>A0ABM1Z3B6_AEDAL</name>
<dbReference type="Gene3D" id="2.60.210.10">
    <property type="entry name" value="Apoptosis, Tumor Necrosis Factor Receptor Associated Protein 2, Chain A"/>
    <property type="match status" value="3"/>
</dbReference>
<keyword evidence="12" id="KW-1185">Reference proteome</keyword>
<protein>
    <recommendedName>
        <fullName evidence="13">E3 ubiquitin-protein ligase trim37</fullName>
    </recommendedName>
</protein>
<keyword evidence="5" id="KW-0862">Zinc</keyword>
<dbReference type="EnsemblMetazoa" id="AALFPA23_014657.R21287">
    <property type="protein sequence ID" value="AALFPA23_014657.P21287"/>
    <property type="gene ID" value="AALFPA23_014657"/>
</dbReference>
<evidence type="ECO:0000256" key="3">
    <source>
        <dbReference type="ARBA" id="ARBA00022723"/>
    </source>
</evidence>
<feature type="domain" description="B box-type" evidence="9">
    <location>
        <begin position="288"/>
        <end position="330"/>
    </location>
</feature>
<dbReference type="PROSITE" id="PS50119">
    <property type="entry name" value="ZF_BBOX"/>
    <property type="match status" value="1"/>
</dbReference>
<sequence length="1117" mass="128407">MMENRNGRDRNNNNVAAVLPNGVILRKLKTKHSSECLLCWKESHVPKCLCPTCSKAYCFQCIKKWLTDSKTKSSECPNCKCKLPIDELVRCAAVLSDGDSKIAGGIGNGDVKQQQQLRKNGAESGSIKVVVKVIENEGFGLTNGNAAVAEPMVNGSAPAKMLTVNGRQGKKLKEASRKLPQQQQQVNHSETNGKVNEAVKKEAGKGCNGLVREVNGQDGQVNGIEGNESSKKSGNVPQRKNGYKKSPQPHSAAQPVPETIVHSDVSPQEICEENGHTNQQEQNGEQDSDRPPCSLHSLPLIFFCLSCNICICETCALHDETHAEHTFKKVATIYETKLEAVKHEFALVTTYLEETKKVIDSVERNIDLIKASKARKLQELSRLLHSEAEGIERQINRKLSVLQDQKDSVANEVYRVRSAYKRLERELNACPKQDLLVRDSEFVKRCSQLIEKPVESFVYQPVAADLECDFIPEFRSEIFNVKDYQAIEPIEECRTSDVLYDVVGFGWRLHAWKSDHLSVTLMMTEGVSGRYEYCIELLHGADPSRSIKLIHIDQFELHRSGPVHDLIENERLVEEGFLSEYSDSLQIKFSVRPPTIVAKSRYQQEYIDQSRKDNINEYDSNIITICNIRDPTTSIVLSKQYTDTVGSRWRLNVYPKGNNTNCRYLSTYVELCDGVAGRYQYIVELLHNDPDRQVKFQSEDDFRVGEIRGYQKFIRVKRVLEEGYLNDDGSIYIRLSIRPATLALRCQYQEEYQTLKEEKLLFQFNSQLSQHLTKIRTLREENSSLQSIAYPEYNSNIFVMRNFGSLRQNNEDICSDNSYDDLGCCWRLIVFPNGDKEGQDEWLSVYLRLLEGIPGSYEYCVELLHNDPIKTVKMEGTQTFEIQERFGWTKFARLDMVCASGFINEEHDSLYFRFSLRPPNYKAKCEYQQLLKVDAKRENEMLKRYDQLMVNAVHGKCYILYPFRELIPAYSTITYTLRNFSEMQQKEGFVYSDPLVDDLGFTWRLLIYANGHNEGRGCHLSVFLILFEGVTGSRFEYRVELLHRNPLANIKMEGVNVFKLKKIWGWPQYIHHDRLRDEGYLNEDDTLEFRLSICPPDIKLKCEYQQEFIRKLKESHK</sequence>
<proteinExistence type="predicted"/>
<keyword evidence="4 6" id="KW-0863">Zinc-finger</keyword>
<feature type="domain" description="RING-type" evidence="8">
    <location>
        <begin position="36"/>
        <end position="80"/>
    </location>
</feature>
<evidence type="ECO:0000259" key="8">
    <source>
        <dbReference type="PROSITE" id="PS50089"/>
    </source>
</evidence>
<dbReference type="GeneID" id="109428059"/>
<dbReference type="InterPro" id="IPR001841">
    <property type="entry name" value="Znf_RING"/>
</dbReference>
<organism evidence="11 12">
    <name type="scientific">Aedes albopictus</name>
    <name type="common">Asian tiger mosquito</name>
    <name type="synonym">Stegomyia albopicta</name>
    <dbReference type="NCBI Taxonomy" id="7160"/>
    <lineage>
        <taxon>Eukaryota</taxon>
        <taxon>Metazoa</taxon>
        <taxon>Ecdysozoa</taxon>
        <taxon>Arthropoda</taxon>
        <taxon>Hexapoda</taxon>
        <taxon>Insecta</taxon>
        <taxon>Pterygota</taxon>
        <taxon>Neoptera</taxon>
        <taxon>Endopterygota</taxon>
        <taxon>Diptera</taxon>
        <taxon>Nematocera</taxon>
        <taxon>Culicoidea</taxon>
        <taxon>Culicidae</taxon>
        <taxon>Culicinae</taxon>
        <taxon>Aedini</taxon>
        <taxon>Aedes</taxon>
        <taxon>Stegomyia</taxon>
    </lineage>
</organism>
<dbReference type="EnsemblMetazoa" id="AALFPA23_014657.R21286">
    <property type="protein sequence ID" value="AALFPA23_014657.P21286"/>
    <property type="gene ID" value="AALFPA23_014657"/>
</dbReference>
<evidence type="ECO:0000256" key="6">
    <source>
        <dbReference type="PROSITE-ProRule" id="PRU00024"/>
    </source>
</evidence>
<dbReference type="PROSITE" id="PS50144">
    <property type="entry name" value="MATH"/>
    <property type="match status" value="3"/>
</dbReference>
<dbReference type="InterPro" id="IPR002083">
    <property type="entry name" value="MATH/TRAF_dom"/>
</dbReference>
<evidence type="ECO:0000259" key="9">
    <source>
        <dbReference type="PROSITE" id="PS50119"/>
    </source>
</evidence>
<dbReference type="Gene3D" id="3.30.160.60">
    <property type="entry name" value="Classic Zinc Finger"/>
    <property type="match status" value="1"/>
</dbReference>
<feature type="compositionally biased region" description="Polar residues" evidence="7">
    <location>
        <begin position="179"/>
        <end position="194"/>
    </location>
</feature>
<dbReference type="EnsemblMetazoa" id="AALFPA23_014657.R21290">
    <property type="protein sequence ID" value="AALFPA23_014657.P21290"/>
    <property type="gene ID" value="AALFPA23_014657"/>
</dbReference>
<feature type="domain" description="MATH" evidence="10">
    <location>
        <begin position="618"/>
        <end position="737"/>
    </location>
</feature>